<evidence type="ECO:0000313" key="4">
    <source>
        <dbReference type="Proteomes" id="UP000321577"/>
    </source>
</evidence>
<dbReference type="RefSeq" id="WP_146848305.1">
    <property type="nucleotide sequence ID" value="NZ_BKAG01000001.1"/>
</dbReference>
<accession>A0A512M258</accession>
<keyword evidence="1" id="KW-1133">Transmembrane helix</keyword>
<feature type="domain" description="Endonuclease/exonuclease/phosphatase" evidence="2">
    <location>
        <begin position="102"/>
        <end position="296"/>
    </location>
</feature>
<evidence type="ECO:0000256" key="1">
    <source>
        <dbReference type="SAM" id="Phobius"/>
    </source>
</evidence>
<dbReference type="Proteomes" id="UP000321577">
    <property type="component" value="Unassembled WGS sequence"/>
</dbReference>
<keyword evidence="1" id="KW-0812">Transmembrane</keyword>
<dbReference type="OrthoDB" id="183920at2"/>
<dbReference type="EMBL" id="BKAG01000001">
    <property type="protein sequence ID" value="GEP40822.1"/>
    <property type="molecule type" value="Genomic_DNA"/>
</dbReference>
<protein>
    <recommendedName>
        <fullName evidence="2">Endonuclease/exonuclease/phosphatase domain-containing protein</fullName>
    </recommendedName>
</protein>
<dbReference type="InterPro" id="IPR005135">
    <property type="entry name" value="Endo/exonuclease/phosphatase"/>
</dbReference>
<name>A0A512M258_9BACT</name>
<proteinExistence type="predicted"/>
<gene>
    <name evidence="3" type="ORF">BGE01nite_01130</name>
</gene>
<comment type="caution">
    <text evidence="3">The sequence shown here is derived from an EMBL/GenBank/DDBJ whole genome shotgun (WGS) entry which is preliminary data.</text>
</comment>
<keyword evidence="1" id="KW-0472">Membrane</keyword>
<keyword evidence="4" id="KW-1185">Reference proteome</keyword>
<dbReference type="AlphaFoldDB" id="A0A512M258"/>
<dbReference type="InterPro" id="IPR036691">
    <property type="entry name" value="Endo/exonu/phosph_ase_sf"/>
</dbReference>
<dbReference type="SUPFAM" id="SSF56219">
    <property type="entry name" value="DNase I-like"/>
    <property type="match status" value="1"/>
</dbReference>
<sequence>MLLRAFRVLGWLALLAGLLLQLWLKDRHVSWAVFFYGMPKPCLAGLALVLTLLSPGLWKRLVAGALTLVLLGWWLSLSWSSGPAAPAAPSADLTKDEITVLYWNLCRPKAVDQEALELVRELNPQIAAFVEPGPELTKHLPAYEKELPGYTAAWMPRGVLWLSRLPSRYRERGKLDGLGAYARFEVYEPGPPFQVVVADVHPSLMHSREQQLKEVLAQSQDRDDTIFVGDFNTPFESVYFDVWRTRFTHAFTGAGSGFRETWPVGLPLLSIDHIWVGKAWEVVETRKIWRLTGSDHAALFVRLRRR</sequence>
<organism evidence="3 4">
    <name type="scientific">Brevifollis gellanilyticus</name>
    <dbReference type="NCBI Taxonomy" id="748831"/>
    <lineage>
        <taxon>Bacteria</taxon>
        <taxon>Pseudomonadati</taxon>
        <taxon>Verrucomicrobiota</taxon>
        <taxon>Verrucomicrobiia</taxon>
        <taxon>Verrucomicrobiales</taxon>
        <taxon>Verrucomicrobiaceae</taxon>
    </lineage>
</organism>
<dbReference type="GO" id="GO:0003824">
    <property type="term" value="F:catalytic activity"/>
    <property type="evidence" value="ECO:0007669"/>
    <property type="project" value="InterPro"/>
</dbReference>
<dbReference type="Pfam" id="PF03372">
    <property type="entry name" value="Exo_endo_phos"/>
    <property type="match status" value="1"/>
</dbReference>
<reference evidence="3 4" key="1">
    <citation type="submission" date="2019-07" db="EMBL/GenBank/DDBJ databases">
        <title>Whole genome shotgun sequence of Brevifollis gellanilyticus NBRC 108608.</title>
        <authorList>
            <person name="Hosoyama A."/>
            <person name="Uohara A."/>
            <person name="Ohji S."/>
            <person name="Ichikawa N."/>
        </authorList>
    </citation>
    <scope>NUCLEOTIDE SEQUENCE [LARGE SCALE GENOMIC DNA]</scope>
    <source>
        <strain evidence="3 4">NBRC 108608</strain>
    </source>
</reference>
<evidence type="ECO:0000259" key="2">
    <source>
        <dbReference type="Pfam" id="PF03372"/>
    </source>
</evidence>
<dbReference type="Gene3D" id="3.60.10.10">
    <property type="entry name" value="Endonuclease/exonuclease/phosphatase"/>
    <property type="match status" value="1"/>
</dbReference>
<feature type="transmembrane region" description="Helical" evidence="1">
    <location>
        <begin position="34"/>
        <end position="54"/>
    </location>
</feature>
<evidence type="ECO:0000313" key="3">
    <source>
        <dbReference type="EMBL" id="GEP40822.1"/>
    </source>
</evidence>